<keyword evidence="2" id="KW-0238">DNA-binding</keyword>
<dbReference type="AlphaFoldDB" id="A0A378VPV5"/>
<dbReference type="InterPro" id="IPR010982">
    <property type="entry name" value="Lambda_DNA-bd_dom_sf"/>
</dbReference>
<name>A0A378VPV5_NEIME</name>
<sequence>MPALTVTWMIYTKYLVYQIYLVIFCDVFMERIDLALNLVEERSRLGYSRKNFAEQTGCSAESLRLYESGQVNIPADFLLAAVQLGVDIQFVFTGIHSANLNAVSDDLNKKLDDAIGKSNVENQINGNVSNAVIASSGSVVHQINTQNHVIRTRVDSKPGKEHITLEQASKLQQLVKQVAAAEEIAKRSPKSIRAIWASLNAHCKVPSYKLIALSDYDKAETYLRKWLGRLSNTATSKNNDPDWRKKKYAYIKLNVKQLELEDWLKSYLEKNFSVESLTELSDEDLQKTYAAVSTNKKRKK</sequence>
<evidence type="ECO:0000313" key="3">
    <source>
        <dbReference type="Proteomes" id="UP000254176"/>
    </source>
</evidence>
<evidence type="ECO:0000259" key="1">
    <source>
        <dbReference type="PROSITE" id="PS50943"/>
    </source>
</evidence>
<organism evidence="2 3">
    <name type="scientific">Neisseria meningitidis</name>
    <dbReference type="NCBI Taxonomy" id="487"/>
    <lineage>
        <taxon>Bacteria</taxon>
        <taxon>Pseudomonadati</taxon>
        <taxon>Pseudomonadota</taxon>
        <taxon>Betaproteobacteria</taxon>
        <taxon>Neisseriales</taxon>
        <taxon>Neisseriaceae</taxon>
        <taxon>Neisseria</taxon>
    </lineage>
</organism>
<accession>A0A378VPV5</accession>
<evidence type="ECO:0000313" key="2">
    <source>
        <dbReference type="EMBL" id="SUA18841.1"/>
    </source>
</evidence>
<feature type="domain" description="HTH cro/C1-type" evidence="1">
    <location>
        <begin position="38"/>
        <end position="91"/>
    </location>
</feature>
<dbReference type="RefSeq" id="WP_002256615.1">
    <property type="nucleotide sequence ID" value="NZ_CP020401.2"/>
</dbReference>
<dbReference type="PROSITE" id="PS50943">
    <property type="entry name" value="HTH_CROC1"/>
    <property type="match status" value="1"/>
</dbReference>
<dbReference type="Proteomes" id="UP000254176">
    <property type="component" value="Unassembled WGS sequence"/>
</dbReference>
<dbReference type="EMBL" id="UGRP01000001">
    <property type="protein sequence ID" value="SUA18841.1"/>
    <property type="molecule type" value="Genomic_DNA"/>
</dbReference>
<dbReference type="CDD" id="cd00093">
    <property type="entry name" value="HTH_XRE"/>
    <property type="match status" value="1"/>
</dbReference>
<protein>
    <submittedName>
        <fullName evidence="2">Putative DNA-binding phage protein</fullName>
    </submittedName>
</protein>
<proteinExistence type="predicted"/>
<dbReference type="Gene3D" id="1.10.260.40">
    <property type="entry name" value="lambda repressor-like DNA-binding domains"/>
    <property type="match status" value="1"/>
</dbReference>
<dbReference type="SMART" id="SM00530">
    <property type="entry name" value="HTH_XRE"/>
    <property type="match status" value="1"/>
</dbReference>
<dbReference type="InterPro" id="IPR001387">
    <property type="entry name" value="Cro/C1-type_HTH"/>
</dbReference>
<dbReference type="SUPFAM" id="SSF47413">
    <property type="entry name" value="lambda repressor-like DNA-binding domains"/>
    <property type="match status" value="1"/>
</dbReference>
<gene>
    <name evidence="2" type="ORF">NCTC8554_00524</name>
</gene>
<dbReference type="GO" id="GO:0003677">
    <property type="term" value="F:DNA binding"/>
    <property type="evidence" value="ECO:0007669"/>
    <property type="project" value="UniProtKB-KW"/>
</dbReference>
<reference evidence="2 3" key="1">
    <citation type="submission" date="2018-06" db="EMBL/GenBank/DDBJ databases">
        <authorList>
            <consortium name="Pathogen Informatics"/>
            <person name="Doyle S."/>
        </authorList>
    </citation>
    <scope>NUCLEOTIDE SEQUENCE [LARGE SCALE GENOMIC DNA]</scope>
    <source>
        <strain evidence="2 3">NCTC8554</strain>
    </source>
</reference>